<reference evidence="2 3" key="1">
    <citation type="submission" date="2018-08" db="EMBL/GenBank/DDBJ databases">
        <title>Recombination of ecologically and evolutionarily significant loci maintains genetic cohesion in the Pseudomonas syringae species complex.</title>
        <authorList>
            <person name="Dillon M."/>
            <person name="Thakur S."/>
            <person name="Almeida R.N.D."/>
            <person name="Weir B.S."/>
            <person name="Guttman D.S."/>
        </authorList>
    </citation>
    <scope>NUCLEOTIDE SEQUENCE [LARGE SCALE GENOMIC DNA]</scope>
    <source>
        <strain evidence="2 3">ICMP 3883</strain>
    </source>
</reference>
<dbReference type="Proteomes" id="UP000280292">
    <property type="component" value="Unassembled WGS sequence"/>
</dbReference>
<dbReference type="RefSeq" id="WP_122292827.1">
    <property type="nucleotide sequence ID" value="NZ_RBNR01000144.1"/>
</dbReference>
<gene>
    <name evidence="2" type="ORF">ALQ95_02429</name>
</gene>
<evidence type="ECO:0000313" key="2">
    <source>
        <dbReference type="EMBL" id="RML44249.1"/>
    </source>
</evidence>
<organism evidence="2 3">
    <name type="scientific">Pseudomonas syringae pv. ribicola</name>
    <dbReference type="NCBI Taxonomy" id="55398"/>
    <lineage>
        <taxon>Bacteria</taxon>
        <taxon>Pseudomonadati</taxon>
        <taxon>Pseudomonadota</taxon>
        <taxon>Gammaproteobacteria</taxon>
        <taxon>Pseudomonadales</taxon>
        <taxon>Pseudomonadaceae</taxon>
        <taxon>Pseudomonas</taxon>
    </lineage>
</organism>
<evidence type="ECO:0000256" key="1">
    <source>
        <dbReference type="SAM" id="MobiDB-lite"/>
    </source>
</evidence>
<evidence type="ECO:0000313" key="3">
    <source>
        <dbReference type="Proteomes" id="UP000280292"/>
    </source>
</evidence>
<name>A0A3M2VY88_PSESI</name>
<feature type="region of interest" description="Disordered" evidence="1">
    <location>
        <begin position="949"/>
        <end position="974"/>
    </location>
</feature>
<accession>A0A3M2VY88</accession>
<dbReference type="EMBL" id="RBNR01000144">
    <property type="protein sequence ID" value="RML44249.1"/>
    <property type="molecule type" value="Genomic_DNA"/>
</dbReference>
<feature type="compositionally biased region" description="Basic and acidic residues" evidence="1">
    <location>
        <begin position="959"/>
        <end position="974"/>
    </location>
</feature>
<protein>
    <recommendedName>
        <fullName evidence="4">Imidazoleglycerol-phosphate synthase</fullName>
    </recommendedName>
</protein>
<comment type="caution">
    <text evidence="2">The sequence shown here is derived from an EMBL/GenBank/DDBJ whole genome shotgun (WGS) entry which is preliminary data.</text>
</comment>
<sequence length="974" mass="106212">MSNSMRDILDKLAAGAGTQGWGAIAAISRSDLNQQLQRQYVERYQRLDFMPLFSGEVRGQDLSVDTLGLEGVELGVPTLLFSSAASVVVTMNIVAGRYSSVHQSLSSATTVSGTFKITESMGFRLTMTVRLATDDTGQVTLNLAEGSAFTCNLAGLDEAGNVRLAQFFADMFKQIPLHRSVFSLVQVDLEQYQAQPPVSFRVFPMAAPGAVDAGAENFGDGALLLFMRLHGSLDEGQFPPAESLPYPIPDEHGTHDPDYGSTLILSREGMADVDPERLPVLDSLHFTGGDTFAVLERYRHEDLLVFSILRAAQASVVPAFTTIKAGQTQRFSVHNEQCQIIAATKWTAVSLQSHTDAGHGSISNDGVYTAPDPETIGHDSLRVVITATYNESGVTRTASALLSVVFESMELAPRVTVVAGGDFLQPVSLNVSTLDAHPVRWGLRGTEYGQFSENGHAGLFVADARSGKKALVAQQIEVNGSETGVAIVLIANGQPMLRIEPAFVPRARKSQAVQLNEDSTLLPGLRRRWKVIGGEGTVDQQGRFMPPERSVVASSVVSCEVVHNSVVLASGYSVIELSQVYDEPGWEELSMFTVTLPGGADNQRAGSLYPNGYQQVRLQIKTQAIAVDGIDYTLSVTERASMRLVDNDTRQNLESVNPSIEGIAEEDDQAWRVSLEQNRFELAGAALDPAESGLNAPVIVTQNFYLHSRENAGLVGTFYATFQDDDGRWWTSLELEDTNSRVFITPLRLPRFDTAHYTFVPTRVLGGGGDPTAEPPDENAADDPFDFHLKTIDYWTLSARHPDTGQSVSFETLTFLPVGAKETPNKSIILWESEQSAEIMFSFTGYIFDDSAKAADAQKIGFDKDELNAIMKGAESLDINVDKAVFEKGKLVITLHRTWPIEYVAAGDGTTVRDYLSGSLAVGLIDNQGNAHKRRVSFLPQGQVGRRNRLQHIAYSPPDRNDTLKQPDDRESYS</sequence>
<dbReference type="AlphaFoldDB" id="A0A3M2VY88"/>
<evidence type="ECO:0008006" key="4">
    <source>
        <dbReference type="Google" id="ProtNLM"/>
    </source>
</evidence>
<proteinExistence type="predicted"/>